<sequence>MGSNHAYTLATALVLLTLIARTLAKINKIYHHGNIAREIDTLSWAVEIKSGTNSKDVLDDLAYAVALDTGLTNHGQIGKLKGHYLFYHTDHDAFMKTFQMEYYNHSESLLRYIEKDADILNEVREKTELILNKHPYVESALQQVIRARHKRSINFNDPAYPRQWHLHNHQDAGMDINITGVWEHNITGYNITVAVVDDGLQWDIKDLKDNYNARGSYDLNGNDPDPMPSPSKGQNHHGTRCAGEIAAVANNDFCAVGVAYGSKISGLRVLDGPMTDSLEADAFNMNMEVNDVYSCSWGPDDDGKTVDGPHYLAQAAMKHGVVYGRGGYGSVYVVASGNGGNIGDNCNYDGYASSLYTVTIGAVDEQGVMPYYAEECASMLAVTFSSGSGYRRSIVTSDWTMKGGSGCTDSHSGTSAAAPLAAGMVALMLDTNPCLTWRDIQYIIVLTSVKVDVDLAHWQTNAAGLHHSHKHGFGLMNAWRLVNTAKVWRSLPWMSSYASSKMQHDEEIPKEPNSLKLKYEVTEEMLSGFELNTLEYVQVSVSLDHQHRGHVKILLLDPHGAISVLGAPRPHDSSGAGLRDWLFSTVRCWGQVPYGEWTLVISDTGPKHIPAGKMLSWQLRLYGSSLTAEDVAERKRLVEDACSGGILGSNRSAVCSPPPVVAPVYEPMAERTIKVLVLASAFCLFMALYETWEYAFCYNDEKKEHERKWKIFVRAHRESTRIQAGNDSRGNYEAIEMSERTHLIDDTPREDEEETIFIQPQRHTQNDDITTVNDDILDNGDISNLSIIENNDTYDDDANDNTPLLPRGKNPLQNGDIALAHKQSESENGATGVCKVPNNINAHKNTTDGGGDTNKLTSSQALVFQPQLEGESAVGDASLFSNFEIPREILETLTEDEIKLNMNMGK</sequence>
<evidence type="ECO:0000313" key="14">
    <source>
        <dbReference type="EMBL" id="CAH1796811.1"/>
    </source>
</evidence>
<keyword evidence="9" id="KW-0472">Membrane</keyword>
<dbReference type="Pfam" id="PF00082">
    <property type="entry name" value="Peptidase_S8"/>
    <property type="match status" value="1"/>
</dbReference>
<dbReference type="InterPro" id="IPR023828">
    <property type="entry name" value="Peptidase_S8_Ser-AS"/>
</dbReference>
<evidence type="ECO:0000256" key="3">
    <source>
        <dbReference type="ARBA" id="ARBA00022685"/>
    </source>
</evidence>
<keyword evidence="3" id="KW-0165">Cleavage on pair of basic residues</keyword>
<dbReference type="Gene3D" id="3.40.50.200">
    <property type="entry name" value="Peptidase S8/S53 domain"/>
    <property type="match status" value="1"/>
</dbReference>
<evidence type="ECO:0000256" key="2">
    <source>
        <dbReference type="ARBA" id="ARBA00022670"/>
    </source>
</evidence>
<dbReference type="OrthoDB" id="300641at2759"/>
<dbReference type="Gene3D" id="3.30.70.850">
    <property type="entry name" value="Peptidase S8, pro-domain"/>
    <property type="match status" value="1"/>
</dbReference>
<feature type="active site" description="Charge relay system" evidence="12">
    <location>
        <position position="415"/>
    </location>
</feature>
<evidence type="ECO:0000256" key="5">
    <source>
        <dbReference type="ARBA" id="ARBA00022729"/>
    </source>
</evidence>
<dbReference type="SUPFAM" id="SSF49785">
    <property type="entry name" value="Galactose-binding domain-like"/>
    <property type="match status" value="1"/>
</dbReference>
<dbReference type="PRINTS" id="PR00723">
    <property type="entry name" value="SUBTILISIN"/>
</dbReference>
<dbReference type="Pfam" id="PF01483">
    <property type="entry name" value="P_proprotein"/>
    <property type="match status" value="1"/>
</dbReference>
<dbReference type="InterPro" id="IPR022398">
    <property type="entry name" value="Peptidase_S8_His-AS"/>
</dbReference>
<dbReference type="Pfam" id="PF16470">
    <property type="entry name" value="S8_pro-domain"/>
    <property type="match status" value="1"/>
</dbReference>
<evidence type="ECO:0000256" key="12">
    <source>
        <dbReference type="PROSITE-ProRule" id="PRU01240"/>
    </source>
</evidence>
<evidence type="ECO:0000256" key="10">
    <source>
        <dbReference type="ARBA" id="ARBA00023145"/>
    </source>
</evidence>
<dbReference type="SUPFAM" id="SSF54897">
    <property type="entry name" value="Protease propeptides/inhibitors"/>
    <property type="match status" value="1"/>
</dbReference>
<dbReference type="InterPro" id="IPR002884">
    <property type="entry name" value="P_dom"/>
</dbReference>
<organism evidence="14 15">
    <name type="scientific">Owenia fusiformis</name>
    <name type="common">Polychaete worm</name>
    <dbReference type="NCBI Taxonomy" id="6347"/>
    <lineage>
        <taxon>Eukaryota</taxon>
        <taxon>Metazoa</taxon>
        <taxon>Spiralia</taxon>
        <taxon>Lophotrochozoa</taxon>
        <taxon>Annelida</taxon>
        <taxon>Polychaeta</taxon>
        <taxon>Sedentaria</taxon>
        <taxon>Canalipalpata</taxon>
        <taxon>Sabellida</taxon>
        <taxon>Oweniida</taxon>
        <taxon>Oweniidae</taxon>
        <taxon>Owenia</taxon>
    </lineage>
</organism>
<keyword evidence="2 12" id="KW-0645">Protease</keyword>
<dbReference type="FunFam" id="3.40.50.200:FF:000005">
    <property type="entry name" value="Proprotein convertase subtilisin/kexin type 7"/>
    <property type="match status" value="1"/>
</dbReference>
<dbReference type="GO" id="GO:0005802">
    <property type="term" value="C:trans-Golgi network"/>
    <property type="evidence" value="ECO:0007669"/>
    <property type="project" value="TreeGrafter"/>
</dbReference>
<dbReference type="SUPFAM" id="SSF52743">
    <property type="entry name" value="Subtilisin-like"/>
    <property type="match status" value="1"/>
</dbReference>
<dbReference type="CDD" id="cd04059">
    <property type="entry name" value="Peptidases_S8_Protein_convertases_Kexins_Furin-like"/>
    <property type="match status" value="1"/>
</dbReference>
<gene>
    <name evidence="14" type="ORF">OFUS_LOCUS21180</name>
</gene>
<dbReference type="PROSITE" id="PS00137">
    <property type="entry name" value="SUBTILASE_HIS"/>
    <property type="match status" value="1"/>
</dbReference>
<keyword evidence="8" id="KW-1133">Transmembrane helix</keyword>
<comment type="subcellular location">
    <subcellularLocation>
        <location evidence="1">Membrane</location>
    </subcellularLocation>
</comment>
<evidence type="ECO:0000256" key="1">
    <source>
        <dbReference type="ARBA" id="ARBA00004370"/>
    </source>
</evidence>
<dbReference type="PROSITE" id="PS51829">
    <property type="entry name" value="P_HOMO_B"/>
    <property type="match status" value="1"/>
</dbReference>
<reference evidence="14" key="1">
    <citation type="submission" date="2022-03" db="EMBL/GenBank/DDBJ databases">
        <authorList>
            <person name="Martin C."/>
        </authorList>
    </citation>
    <scope>NUCLEOTIDE SEQUENCE</scope>
</reference>
<dbReference type="AlphaFoldDB" id="A0A8J1XU47"/>
<dbReference type="GO" id="GO:0016485">
    <property type="term" value="P:protein processing"/>
    <property type="evidence" value="ECO:0007669"/>
    <property type="project" value="TreeGrafter"/>
</dbReference>
<protein>
    <submittedName>
        <fullName evidence="14">Uncharacterized protein</fullName>
    </submittedName>
</protein>
<proteinExistence type="inferred from homology"/>
<evidence type="ECO:0000256" key="6">
    <source>
        <dbReference type="ARBA" id="ARBA00022801"/>
    </source>
</evidence>
<dbReference type="PROSITE" id="PS00136">
    <property type="entry name" value="SUBTILASE_ASP"/>
    <property type="match status" value="1"/>
</dbReference>
<dbReference type="InterPro" id="IPR032815">
    <property type="entry name" value="S8_pro-domain"/>
</dbReference>
<keyword evidence="11" id="KW-0325">Glycoprotein</keyword>
<evidence type="ECO:0000256" key="13">
    <source>
        <dbReference type="RuleBase" id="RU003355"/>
    </source>
</evidence>
<dbReference type="PROSITE" id="PS51892">
    <property type="entry name" value="SUBTILASE"/>
    <property type="match status" value="1"/>
</dbReference>
<evidence type="ECO:0000256" key="8">
    <source>
        <dbReference type="ARBA" id="ARBA00022989"/>
    </source>
</evidence>
<keyword evidence="5" id="KW-0732">Signal</keyword>
<dbReference type="InterPro" id="IPR034182">
    <property type="entry name" value="Kexin/furin"/>
</dbReference>
<feature type="active site" description="Charge relay system" evidence="12">
    <location>
        <position position="237"/>
    </location>
</feature>
<dbReference type="FunFam" id="2.60.120.260:FF:000026">
    <property type="entry name" value="proprotein convertase subtilisin/kexin type 7"/>
    <property type="match status" value="1"/>
</dbReference>
<keyword evidence="6 12" id="KW-0378">Hydrolase</keyword>
<dbReference type="PANTHER" id="PTHR42884">
    <property type="entry name" value="PROPROTEIN CONVERTASE SUBTILISIN/KEXIN-RELATED"/>
    <property type="match status" value="1"/>
</dbReference>
<dbReference type="Proteomes" id="UP000749559">
    <property type="component" value="Unassembled WGS sequence"/>
</dbReference>
<dbReference type="Gene3D" id="2.60.120.260">
    <property type="entry name" value="Galactose-binding domain-like"/>
    <property type="match status" value="1"/>
</dbReference>
<dbReference type="InterPro" id="IPR036852">
    <property type="entry name" value="Peptidase_S8/S53_dom_sf"/>
</dbReference>
<name>A0A8J1XU47_OWEFU</name>
<evidence type="ECO:0000256" key="7">
    <source>
        <dbReference type="ARBA" id="ARBA00022825"/>
    </source>
</evidence>
<dbReference type="InterPro" id="IPR038466">
    <property type="entry name" value="S8_pro-domain_sf"/>
</dbReference>
<dbReference type="GO" id="GO:0004252">
    <property type="term" value="F:serine-type endopeptidase activity"/>
    <property type="evidence" value="ECO:0007669"/>
    <property type="project" value="UniProtKB-UniRule"/>
</dbReference>
<keyword evidence="7 12" id="KW-0720">Serine protease</keyword>
<dbReference type="InterPro" id="IPR023827">
    <property type="entry name" value="Peptidase_S8_Asp-AS"/>
</dbReference>
<dbReference type="InterPro" id="IPR015500">
    <property type="entry name" value="Peptidase_S8_subtilisin-rel"/>
</dbReference>
<evidence type="ECO:0000313" key="15">
    <source>
        <dbReference type="Proteomes" id="UP000749559"/>
    </source>
</evidence>
<comment type="caution">
    <text evidence="14">The sequence shown here is derived from an EMBL/GenBank/DDBJ whole genome shotgun (WGS) entry which is preliminary data.</text>
</comment>
<comment type="similarity">
    <text evidence="12 13">Belongs to the peptidase S8 family.</text>
</comment>
<dbReference type="PANTHER" id="PTHR42884:SF28">
    <property type="entry name" value="PROPROTEIN CONVERTASE SUBTILISIN_KEXIN TYPE 7"/>
    <property type="match status" value="1"/>
</dbReference>
<dbReference type="EMBL" id="CAIIXF020000010">
    <property type="protein sequence ID" value="CAH1796811.1"/>
    <property type="molecule type" value="Genomic_DNA"/>
</dbReference>
<feature type="active site" description="Charge relay system" evidence="12">
    <location>
        <position position="197"/>
    </location>
</feature>
<evidence type="ECO:0000256" key="11">
    <source>
        <dbReference type="ARBA" id="ARBA00023180"/>
    </source>
</evidence>
<evidence type="ECO:0000256" key="9">
    <source>
        <dbReference type="ARBA" id="ARBA00023136"/>
    </source>
</evidence>
<keyword evidence="15" id="KW-1185">Reference proteome</keyword>
<dbReference type="InterPro" id="IPR008979">
    <property type="entry name" value="Galactose-bd-like_sf"/>
</dbReference>
<dbReference type="PROSITE" id="PS00138">
    <property type="entry name" value="SUBTILASE_SER"/>
    <property type="match status" value="1"/>
</dbReference>
<accession>A0A8J1XU47</accession>
<keyword evidence="4" id="KW-0812">Transmembrane</keyword>
<keyword evidence="10" id="KW-0865">Zymogen</keyword>
<dbReference type="InterPro" id="IPR000209">
    <property type="entry name" value="Peptidase_S8/S53_dom"/>
</dbReference>
<dbReference type="GO" id="GO:0000139">
    <property type="term" value="C:Golgi membrane"/>
    <property type="evidence" value="ECO:0007669"/>
    <property type="project" value="TreeGrafter"/>
</dbReference>
<evidence type="ECO:0000256" key="4">
    <source>
        <dbReference type="ARBA" id="ARBA00022692"/>
    </source>
</evidence>